<keyword evidence="1" id="KW-0378">Hydrolase</keyword>
<evidence type="ECO:0000313" key="2">
    <source>
        <dbReference type="Proteomes" id="UP000278907"/>
    </source>
</evidence>
<keyword evidence="1" id="KW-0255">Endonuclease</keyword>
<comment type="caution">
    <text evidence="1">The sequence shown here is derived from an EMBL/GenBank/DDBJ whole genome shotgun (WGS) entry which is preliminary data.</text>
</comment>
<keyword evidence="2" id="KW-1185">Reference proteome</keyword>
<dbReference type="RefSeq" id="WP_120631146.1">
    <property type="nucleotide sequence ID" value="NZ_RAWI01001200.1"/>
</dbReference>
<reference evidence="1 2" key="1">
    <citation type="submission" date="2018-09" db="EMBL/GenBank/DDBJ databases">
        <authorList>
            <person name="Livingstone P.G."/>
            <person name="Whitworth D.E."/>
        </authorList>
    </citation>
    <scope>NUCLEOTIDE SEQUENCE [LARGE SCALE GENOMIC DNA]</scope>
    <source>
        <strain evidence="1 2">CA031B</strain>
    </source>
</reference>
<organism evidence="1 2">
    <name type="scientific">Corallococcus praedator</name>
    <dbReference type="NCBI Taxonomy" id="2316724"/>
    <lineage>
        <taxon>Bacteria</taxon>
        <taxon>Pseudomonadati</taxon>
        <taxon>Myxococcota</taxon>
        <taxon>Myxococcia</taxon>
        <taxon>Myxococcales</taxon>
        <taxon>Cystobacterineae</taxon>
        <taxon>Myxococcaceae</taxon>
        <taxon>Corallococcus</taxon>
    </lineage>
</organism>
<dbReference type="InterPro" id="IPR018575">
    <property type="entry name" value="Restrct_endonuc_II_Eco29kI"/>
</dbReference>
<feature type="non-terminal residue" evidence="1">
    <location>
        <position position="138"/>
    </location>
</feature>
<name>A0ABX9Q234_9BACT</name>
<accession>A0ABX9Q234</accession>
<dbReference type="EMBL" id="RAWI01001200">
    <property type="protein sequence ID" value="RKH78641.1"/>
    <property type="molecule type" value="Genomic_DNA"/>
</dbReference>
<sequence>VGKAIPPGGRKGVNPLGSVPGRFLHGRLREHAESIAAARNLDLADFQCRYLSVDDIWIPLGETLLIAKFRPVWNLVLDGFGNHDPGSGRYGGLMPLWDVLHPGRAWATRCQPRPETAETLARRVTEFLRGNVPSDPHM</sequence>
<gene>
    <name evidence="1" type="ORF">D7Y13_43750</name>
</gene>
<dbReference type="Proteomes" id="UP000278907">
    <property type="component" value="Unassembled WGS sequence"/>
</dbReference>
<keyword evidence="1" id="KW-0540">Nuclease</keyword>
<feature type="non-terminal residue" evidence="1">
    <location>
        <position position="1"/>
    </location>
</feature>
<dbReference type="Pfam" id="PF09517">
    <property type="entry name" value="RE_Eco29kI"/>
    <property type="match status" value="1"/>
</dbReference>
<protein>
    <submittedName>
        <fullName evidence="1">Eco29kI family restriction endonuclease</fullName>
    </submittedName>
</protein>
<dbReference type="GO" id="GO:0004519">
    <property type="term" value="F:endonuclease activity"/>
    <property type="evidence" value="ECO:0007669"/>
    <property type="project" value="UniProtKB-KW"/>
</dbReference>
<evidence type="ECO:0000313" key="1">
    <source>
        <dbReference type="EMBL" id="RKH78641.1"/>
    </source>
</evidence>
<proteinExistence type="predicted"/>